<proteinExistence type="predicted"/>
<gene>
    <name evidence="1" type="ORF">ACFQ2V_13735</name>
</gene>
<accession>A0ABW3MZN9</accession>
<dbReference type="RefSeq" id="WP_386053365.1">
    <property type="nucleotide sequence ID" value="NZ_JBHTKH010000008.1"/>
</dbReference>
<name>A0ABW3MZN9_9MICO</name>
<dbReference type="Proteomes" id="UP001597046">
    <property type="component" value="Unassembled WGS sequence"/>
</dbReference>
<evidence type="ECO:0000313" key="1">
    <source>
        <dbReference type="EMBL" id="MFD1055372.1"/>
    </source>
</evidence>
<keyword evidence="2" id="KW-1185">Reference proteome</keyword>
<protein>
    <submittedName>
        <fullName evidence="1">Uncharacterized protein</fullName>
    </submittedName>
</protein>
<dbReference type="EMBL" id="JBHTKH010000008">
    <property type="protein sequence ID" value="MFD1055372.1"/>
    <property type="molecule type" value="Genomic_DNA"/>
</dbReference>
<evidence type="ECO:0000313" key="2">
    <source>
        <dbReference type="Proteomes" id="UP001597046"/>
    </source>
</evidence>
<reference evidence="2" key="1">
    <citation type="journal article" date="2019" name="Int. J. Syst. Evol. Microbiol.">
        <title>The Global Catalogue of Microorganisms (GCM) 10K type strain sequencing project: providing services to taxonomists for standard genome sequencing and annotation.</title>
        <authorList>
            <consortium name="The Broad Institute Genomics Platform"/>
            <consortium name="The Broad Institute Genome Sequencing Center for Infectious Disease"/>
            <person name="Wu L."/>
            <person name="Ma J."/>
        </authorList>
    </citation>
    <scope>NUCLEOTIDE SEQUENCE [LARGE SCALE GENOMIC DNA]</scope>
    <source>
        <strain evidence="2">CCUG 57508</strain>
    </source>
</reference>
<sequence length="228" mass="24849">MTQPALRYFKWVSPDGTDSLSGTIRWAPAGAKAEPGAVVCQPDMDASLHATTEPEAWEAWAGYGARLLELAPVEEHPPVTINSSIVVAAAWRIVRELEVEREVEDSAAALGPQAELVQRFVSLAVWLREDELDELACHIVATEHDRHLAESVAKDAGRDPSRLALWSDGRAILQGPPCAVRDALWALVARDLIGTPDGITGECFTQGMYDRLTLPYRQVIGLPHPDDG</sequence>
<comment type="caution">
    <text evidence="1">The sequence shown here is derived from an EMBL/GenBank/DDBJ whole genome shotgun (WGS) entry which is preliminary data.</text>
</comment>
<organism evidence="1 2">
    <name type="scientific">Terrabacter terrigena</name>
    <dbReference type="NCBI Taxonomy" id="574718"/>
    <lineage>
        <taxon>Bacteria</taxon>
        <taxon>Bacillati</taxon>
        <taxon>Actinomycetota</taxon>
        <taxon>Actinomycetes</taxon>
        <taxon>Micrococcales</taxon>
        <taxon>Intrasporangiaceae</taxon>
        <taxon>Terrabacter</taxon>
    </lineage>
</organism>